<evidence type="ECO:0000313" key="1">
    <source>
        <dbReference type="EMBL" id="EEZ71602.1"/>
    </source>
</evidence>
<comment type="caution">
    <text evidence="1">The sequence shown here is derived from an EMBL/GenBank/DDBJ whole genome shotgun (WGS) entry which is preliminary data.</text>
</comment>
<reference evidence="1 2" key="1">
    <citation type="submission" date="2009-10" db="EMBL/GenBank/DDBJ databases">
        <authorList>
            <person name="Weinstock G."/>
            <person name="Sodergren E."/>
            <person name="Clifton S."/>
            <person name="Fulton L."/>
            <person name="Fulton B."/>
            <person name="Courtney L."/>
            <person name="Fronick C."/>
            <person name="Harrison M."/>
            <person name="Strong C."/>
            <person name="Farmer C."/>
            <person name="Delahaunty K."/>
            <person name="Markovic C."/>
            <person name="Hall O."/>
            <person name="Minx P."/>
            <person name="Tomlinson C."/>
            <person name="Mitreva M."/>
            <person name="Nelson J."/>
            <person name="Hou S."/>
            <person name="Wollam A."/>
            <person name="Pepin K.H."/>
            <person name="Johnson M."/>
            <person name="Bhonagiri V."/>
            <person name="Nash W.E."/>
            <person name="Warren W."/>
            <person name="Chinwalla A."/>
            <person name="Mardis E.R."/>
            <person name="Wilson R.K."/>
        </authorList>
    </citation>
    <scope>NUCLEOTIDE SEQUENCE [LARGE SCALE GENOMIC DNA]</scope>
    <source>
        <strain evidence="1 2">ATCC 14685</strain>
    </source>
</reference>
<sequence>MLGQIHDFFSMVRYFYCRCPSFTENTLKVETLSVRAVECSLFAVVCRLKQAGCRLIIYYCNSKS</sequence>
<protein>
    <submittedName>
        <fullName evidence="1">Uncharacterized protein</fullName>
    </submittedName>
</protein>
<proteinExistence type="predicted"/>
<accession>D0W3E6</accession>
<gene>
    <name evidence="1" type="ORF">NEICINOT_04185</name>
</gene>
<evidence type="ECO:0000313" key="2">
    <source>
        <dbReference type="Proteomes" id="UP000003294"/>
    </source>
</evidence>
<dbReference type="Proteomes" id="UP000003294">
    <property type="component" value="Unassembled WGS sequence"/>
</dbReference>
<organism evidence="1 2">
    <name type="scientific">Neisseria cinerea ATCC 14685</name>
    <dbReference type="NCBI Taxonomy" id="546262"/>
    <lineage>
        <taxon>Bacteria</taxon>
        <taxon>Pseudomonadati</taxon>
        <taxon>Pseudomonadota</taxon>
        <taxon>Betaproteobacteria</taxon>
        <taxon>Neisseriales</taxon>
        <taxon>Neisseriaceae</taxon>
        <taxon>Neisseria</taxon>
    </lineage>
</organism>
<dbReference type="EMBL" id="ACDY02000006">
    <property type="protein sequence ID" value="EEZ71602.1"/>
    <property type="molecule type" value="Genomic_DNA"/>
</dbReference>
<name>D0W3E6_NEICI</name>
<dbReference type="AlphaFoldDB" id="D0W3E6"/>